<dbReference type="InterPro" id="IPR054193">
    <property type="entry name" value="DUF6898"/>
</dbReference>
<protein>
    <recommendedName>
        <fullName evidence="1">DUF6898 domain-containing protein</fullName>
    </recommendedName>
</protein>
<dbReference type="Proteomes" id="UP001222118">
    <property type="component" value="Chromosome"/>
</dbReference>
<evidence type="ECO:0000259" key="1">
    <source>
        <dbReference type="Pfam" id="PF21839"/>
    </source>
</evidence>
<dbReference type="Pfam" id="PF21839">
    <property type="entry name" value="DUF6898"/>
    <property type="match status" value="1"/>
</dbReference>
<gene>
    <name evidence="2" type="ORF">PSQ90_01120</name>
</gene>
<reference evidence="2 3" key="1">
    <citation type="submission" date="2023-02" db="EMBL/GenBank/DDBJ databases">
        <title>Devosia chondri sp. nov., isolated from the phycosphere of marine algae.</title>
        <authorList>
            <person name="Kim J.M."/>
            <person name="Lee J.K."/>
            <person name="Choi B.J."/>
            <person name="Bayburt H."/>
            <person name="Jeon C.O."/>
        </authorList>
    </citation>
    <scope>NUCLEOTIDE SEQUENCE [LARGE SCALE GENOMIC DNA]</scope>
    <source>
        <strain evidence="2 3">G2-5</strain>
    </source>
</reference>
<proteinExistence type="predicted"/>
<organism evidence="2 3">
    <name type="scientific">Devosia rhodophyticola</name>
    <dbReference type="NCBI Taxonomy" id="3026423"/>
    <lineage>
        <taxon>Bacteria</taxon>
        <taxon>Pseudomonadati</taxon>
        <taxon>Pseudomonadota</taxon>
        <taxon>Alphaproteobacteria</taxon>
        <taxon>Hyphomicrobiales</taxon>
        <taxon>Devosiaceae</taxon>
        <taxon>Devosia</taxon>
    </lineage>
</organism>
<keyword evidence="3" id="KW-1185">Reference proteome</keyword>
<evidence type="ECO:0000313" key="2">
    <source>
        <dbReference type="EMBL" id="WDR06091.1"/>
    </source>
</evidence>
<feature type="domain" description="DUF6898" evidence="1">
    <location>
        <begin position="1"/>
        <end position="40"/>
    </location>
</feature>
<evidence type="ECO:0000313" key="3">
    <source>
        <dbReference type="Proteomes" id="UP001222118"/>
    </source>
</evidence>
<accession>A0ABY7YXX0</accession>
<name>A0ABY7YXX0_9HYPH</name>
<sequence>MRVAAIHEATGTEVIVIAPASATQAQMQQLALAKLRKKMSAP</sequence>
<dbReference type="EMBL" id="CP118247">
    <property type="protein sequence ID" value="WDR06091.1"/>
    <property type="molecule type" value="Genomic_DNA"/>
</dbReference>